<evidence type="ECO:0000256" key="1">
    <source>
        <dbReference type="ARBA" id="ARBA00004604"/>
    </source>
</evidence>
<dbReference type="GO" id="GO:0000428">
    <property type="term" value="C:DNA-directed RNA polymerase complex"/>
    <property type="evidence" value="ECO:0007669"/>
    <property type="project" value="UniProtKB-KW"/>
</dbReference>
<dbReference type="GO" id="GO:0006351">
    <property type="term" value="P:DNA-templated transcription"/>
    <property type="evidence" value="ECO:0007669"/>
    <property type="project" value="InterPro"/>
</dbReference>
<keyword evidence="5" id="KW-0539">Nucleus</keyword>
<dbReference type="EMBL" id="JOJR01000008">
    <property type="protein sequence ID" value="RCN52203.1"/>
    <property type="molecule type" value="Genomic_DNA"/>
</dbReference>
<protein>
    <submittedName>
        <fullName evidence="7">A49-like RNA polymerase I associated factor</fullName>
    </submittedName>
</protein>
<evidence type="ECO:0000256" key="2">
    <source>
        <dbReference type="ARBA" id="ARBA00009430"/>
    </source>
</evidence>
<keyword evidence="8" id="KW-1185">Reference proteome</keyword>
<dbReference type="PANTHER" id="PTHR14440">
    <property type="entry name" value="DNA-DIRECTED RNA POLYMERASE I SUBUNIT RPA49"/>
    <property type="match status" value="1"/>
</dbReference>
<dbReference type="Proteomes" id="UP000252519">
    <property type="component" value="Unassembled WGS sequence"/>
</dbReference>
<dbReference type="AlphaFoldDB" id="A0A368H6G4"/>
<gene>
    <name evidence="7" type="ORF">ANCCAN_01635</name>
</gene>
<dbReference type="GO" id="GO:0003677">
    <property type="term" value="F:DNA binding"/>
    <property type="evidence" value="ECO:0007669"/>
    <property type="project" value="InterPro"/>
</dbReference>
<comment type="caution">
    <text evidence="7">The sequence shown here is derived from an EMBL/GenBank/DDBJ whole genome shotgun (WGS) entry which is preliminary data.</text>
</comment>
<sequence length="435" mass="49161">MEKTDVERRRNERERMKRKSTIGRGDHDIVAVFSHNRVVNPDQLRFREHKPIDGRRGETLFTVENDVCEHVVEVGTEVTSLDEGYDYVVAIVDRETGTTNYKPVRLYNFEATYSSDMRQLLGEKRRAPIDYGASYDIKTEDWAKRRMDLTADFGSSKKMKIQEAAVRRQINNETLDAMRKTAFASTSVLAEPEDIKVEQISLVAKAESSILPRAEQAELPRNIYPVSLFISQEEITQFADSALELLATPKKQLLEKGFPEVVLKMLPMTASKDASLAVPFTLLGCMTYMSALFSRKSILKKEFEAIPFPEVFVQKVMGEFITAQFDRGVNGRMAARLAVSSLEKDKLVAHLLALGLTLSSACSLPITPWQVALRTSPRSLEKCNNVLFVFQMLTGLGCEIIQCNVEEAARTESLRAARLLRPPSKEVATSRKRRR</sequence>
<evidence type="ECO:0000313" key="7">
    <source>
        <dbReference type="EMBL" id="RCN52203.1"/>
    </source>
</evidence>
<dbReference type="InterPro" id="IPR009668">
    <property type="entry name" value="RNA_pol-assoc_fac_A49-like"/>
</dbReference>
<evidence type="ECO:0000256" key="6">
    <source>
        <dbReference type="SAM" id="MobiDB-lite"/>
    </source>
</evidence>
<keyword evidence="4" id="KW-0804">Transcription</keyword>
<organism evidence="7 8">
    <name type="scientific">Ancylostoma caninum</name>
    <name type="common">Dog hookworm</name>
    <dbReference type="NCBI Taxonomy" id="29170"/>
    <lineage>
        <taxon>Eukaryota</taxon>
        <taxon>Metazoa</taxon>
        <taxon>Ecdysozoa</taxon>
        <taxon>Nematoda</taxon>
        <taxon>Chromadorea</taxon>
        <taxon>Rhabditida</taxon>
        <taxon>Rhabditina</taxon>
        <taxon>Rhabditomorpha</taxon>
        <taxon>Strongyloidea</taxon>
        <taxon>Ancylostomatidae</taxon>
        <taxon>Ancylostomatinae</taxon>
        <taxon>Ancylostoma</taxon>
    </lineage>
</organism>
<feature type="compositionally biased region" description="Basic and acidic residues" evidence="6">
    <location>
        <begin position="1"/>
        <end position="15"/>
    </location>
</feature>
<evidence type="ECO:0000256" key="5">
    <source>
        <dbReference type="ARBA" id="ARBA00023242"/>
    </source>
</evidence>
<name>A0A368H6G4_ANCCA</name>
<accession>A0A368H6G4</accession>
<keyword evidence="3" id="KW-0240">DNA-directed RNA polymerase</keyword>
<comment type="subcellular location">
    <subcellularLocation>
        <location evidence="1">Nucleus</location>
        <location evidence="1">Nucleolus</location>
    </subcellularLocation>
</comment>
<dbReference type="GO" id="GO:0005730">
    <property type="term" value="C:nucleolus"/>
    <property type="evidence" value="ECO:0007669"/>
    <property type="project" value="UniProtKB-SubCell"/>
</dbReference>
<evidence type="ECO:0000256" key="4">
    <source>
        <dbReference type="ARBA" id="ARBA00023163"/>
    </source>
</evidence>
<dbReference type="OrthoDB" id="5851809at2759"/>
<dbReference type="STRING" id="29170.A0A368H6G4"/>
<feature type="region of interest" description="Disordered" evidence="6">
    <location>
        <begin position="1"/>
        <end position="21"/>
    </location>
</feature>
<evidence type="ECO:0000313" key="8">
    <source>
        <dbReference type="Proteomes" id="UP000252519"/>
    </source>
</evidence>
<evidence type="ECO:0000256" key="3">
    <source>
        <dbReference type="ARBA" id="ARBA00022478"/>
    </source>
</evidence>
<comment type="similarity">
    <text evidence="2">Belongs to the eukaryotic RPA49/POLR1E RNA polymerase subunit family.</text>
</comment>
<reference evidence="7 8" key="1">
    <citation type="submission" date="2014-10" db="EMBL/GenBank/DDBJ databases">
        <title>Draft genome of the hookworm Ancylostoma caninum.</title>
        <authorList>
            <person name="Mitreva M."/>
        </authorList>
    </citation>
    <scope>NUCLEOTIDE SEQUENCE [LARGE SCALE GENOMIC DNA]</scope>
    <source>
        <strain evidence="7 8">Baltimore</strain>
    </source>
</reference>
<dbReference type="Pfam" id="PF06870">
    <property type="entry name" value="RNA_pol_I_A49"/>
    <property type="match status" value="1"/>
</dbReference>
<proteinExistence type="inferred from homology"/>